<dbReference type="HOGENOM" id="CLU_1643434_0_0_1"/>
<dbReference type="Proteomes" id="UP000027195">
    <property type="component" value="Unassembled WGS sequence"/>
</dbReference>
<organism evidence="2 3">
    <name type="scientific">Botryobasidium botryosum (strain FD-172 SS1)</name>
    <dbReference type="NCBI Taxonomy" id="930990"/>
    <lineage>
        <taxon>Eukaryota</taxon>
        <taxon>Fungi</taxon>
        <taxon>Dikarya</taxon>
        <taxon>Basidiomycota</taxon>
        <taxon>Agaricomycotina</taxon>
        <taxon>Agaricomycetes</taxon>
        <taxon>Cantharellales</taxon>
        <taxon>Botryobasidiaceae</taxon>
        <taxon>Botryobasidium</taxon>
    </lineage>
</organism>
<dbReference type="OrthoDB" id="3203574at2759"/>
<dbReference type="InParanoid" id="A0A067MPM7"/>
<evidence type="ECO:0000256" key="1">
    <source>
        <dbReference type="SAM" id="MobiDB-lite"/>
    </source>
</evidence>
<protein>
    <submittedName>
        <fullName evidence="2">Uncharacterized protein</fullName>
    </submittedName>
</protein>
<feature type="region of interest" description="Disordered" evidence="1">
    <location>
        <begin position="105"/>
        <end position="124"/>
    </location>
</feature>
<accession>A0A067MPM7</accession>
<reference evidence="3" key="1">
    <citation type="journal article" date="2014" name="Proc. Natl. Acad. Sci. U.S.A.">
        <title>Extensive sampling of basidiomycete genomes demonstrates inadequacy of the white-rot/brown-rot paradigm for wood decay fungi.</title>
        <authorList>
            <person name="Riley R."/>
            <person name="Salamov A.A."/>
            <person name="Brown D.W."/>
            <person name="Nagy L.G."/>
            <person name="Floudas D."/>
            <person name="Held B.W."/>
            <person name="Levasseur A."/>
            <person name="Lombard V."/>
            <person name="Morin E."/>
            <person name="Otillar R."/>
            <person name="Lindquist E.A."/>
            <person name="Sun H."/>
            <person name="LaButti K.M."/>
            <person name="Schmutz J."/>
            <person name="Jabbour D."/>
            <person name="Luo H."/>
            <person name="Baker S.E."/>
            <person name="Pisabarro A.G."/>
            <person name="Walton J.D."/>
            <person name="Blanchette R.A."/>
            <person name="Henrissat B."/>
            <person name="Martin F."/>
            <person name="Cullen D."/>
            <person name="Hibbett D.S."/>
            <person name="Grigoriev I.V."/>
        </authorList>
    </citation>
    <scope>NUCLEOTIDE SEQUENCE [LARGE SCALE GENOMIC DNA]</scope>
    <source>
        <strain evidence="3">FD-172 SS1</strain>
    </source>
</reference>
<name>A0A067MPM7_BOTB1</name>
<evidence type="ECO:0000313" key="3">
    <source>
        <dbReference type="Proteomes" id="UP000027195"/>
    </source>
</evidence>
<dbReference type="AlphaFoldDB" id="A0A067MPM7"/>
<gene>
    <name evidence="2" type="ORF">BOTBODRAFT_29694</name>
</gene>
<proteinExistence type="predicted"/>
<keyword evidence="3" id="KW-1185">Reference proteome</keyword>
<dbReference type="EMBL" id="KL198023">
    <property type="protein sequence ID" value="KDQ17514.1"/>
    <property type="molecule type" value="Genomic_DNA"/>
</dbReference>
<evidence type="ECO:0000313" key="2">
    <source>
        <dbReference type="EMBL" id="KDQ17514.1"/>
    </source>
</evidence>
<sequence length="161" mass="17129">MLPRSDGQPLFPLDLHLSFPQFSDHAQVPLNPNSVEGFAHALQQIVSVEIPKVEQLARSVQDGMERAYDPDIDPSQTAGNLISLQVGLASLYSFLKSSGLGSLPIPPSSDPAQPLATSSAADPPTVEALTKQVGEVYARGLRIKEGAGIAMNTLSQETRRG</sequence>